<comment type="caution">
    <text evidence="2">The sequence shown here is derived from an EMBL/GenBank/DDBJ whole genome shotgun (WGS) entry which is preliminary data.</text>
</comment>
<dbReference type="InterPro" id="IPR021927">
    <property type="entry name" value="DUF3540"/>
</dbReference>
<gene>
    <name evidence="2" type="ORF">L9Z73_07210</name>
</gene>
<name>A0ABT0EEL7_9PSED</name>
<dbReference type="EMBL" id="JAKNRV010000040">
    <property type="protein sequence ID" value="MCK1784146.1"/>
    <property type="molecule type" value="Genomic_DNA"/>
</dbReference>
<dbReference type="RefSeq" id="WP_247397944.1">
    <property type="nucleotide sequence ID" value="NZ_JAKNRV010000040.1"/>
</dbReference>
<evidence type="ECO:0000313" key="3">
    <source>
        <dbReference type="Proteomes" id="UP001317085"/>
    </source>
</evidence>
<feature type="region of interest" description="Disordered" evidence="1">
    <location>
        <begin position="157"/>
        <end position="180"/>
    </location>
</feature>
<dbReference type="Pfam" id="PF12059">
    <property type="entry name" value="DUF3540"/>
    <property type="match status" value="1"/>
</dbReference>
<dbReference type="Proteomes" id="UP001317085">
    <property type="component" value="Unassembled WGS sequence"/>
</dbReference>
<organism evidence="2 3">
    <name type="scientific">Pseudomonas emilianonis</name>
    <dbReference type="NCBI Taxonomy" id="2915812"/>
    <lineage>
        <taxon>Bacteria</taxon>
        <taxon>Pseudomonadati</taxon>
        <taxon>Pseudomonadota</taxon>
        <taxon>Gammaproteobacteria</taxon>
        <taxon>Pseudomonadales</taxon>
        <taxon>Pseudomonadaceae</taxon>
        <taxon>Pseudomonas</taxon>
    </lineage>
</organism>
<accession>A0ABT0EEL7</accession>
<evidence type="ECO:0000313" key="2">
    <source>
        <dbReference type="EMBL" id="MCK1784146.1"/>
    </source>
</evidence>
<protein>
    <submittedName>
        <fullName evidence="2">DUF3540 domain-containing protein</fullName>
    </submittedName>
</protein>
<keyword evidence="3" id="KW-1185">Reference proteome</keyword>
<evidence type="ECO:0000256" key="1">
    <source>
        <dbReference type="SAM" id="MobiDB-lite"/>
    </source>
</evidence>
<reference evidence="2 3" key="1">
    <citation type="submission" date="2022-02" db="EMBL/GenBank/DDBJ databases">
        <title>Comparative genomics of the first Antarctic Pseudomonas spp. capable of biotransforming 2,4,6-Trinitrotoluene.</title>
        <authorList>
            <person name="Cabrera M.A."/>
            <person name="Marquez S.L."/>
            <person name="Perez-Donoso J.M."/>
        </authorList>
    </citation>
    <scope>NUCLEOTIDE SEQUENCE [LARGE SCALE GENOMIC DNA]</scope>
    <source>
        <strain evidence="2 3">TNT11</strain>
    </source>
</reference>
<proteinExistence type="predicted"/>
<sequence>MHEALQFLDQPAILRHARINAVDGERFGVVSAEGHRYWLKPALGCLLQPAVGDCVLISLSGDQGYVLSVLERSQAQSSELRVPGDLYLNLPMGALNIRARDGMALDAGPSLKVEAQSSSARFSKTEISVDRLSVTGVRSDSHWQELNEHAERISQQATRHDAQYGDSRRQVQGHEDVHAGSLRQRIDGDWSVRGETLDLFADVAVAIDAQRIKLG</sequence>